<evidence type="ECO:0000313" key="1">
    <source>
        <dbReference type="EMBL" id="UTC28490.1"/>
    </source>
</evidence>
<dbReference type="Proteomes" id="UP001055634">
    <property type="component" value="Segment"/>
</dbReference>
<evidence type="ECO:0000313" key="2">
    <source>
        <dbReference type="Proteomes" id="UP001055634"/>
    </source>
</evidence>
<organism evidence="1 2">
    <name type="scientific">Brevundimonas phage vB_BpoS-Gurke</name>
    <dbReference type="NCBI Taxonomy" id="2948599"/>
    <lineage>
        <taxon>Viruses</taxon>
        <taxon>Duplodnaviria</taxon>
        <taxon>Heunggongvirae</taxon>
        <taxon>Uroviricota</taxon>
        <taxon>Caudoviricetes</taxon>
        <taxon>Jeanschmidtviridae</taxon>
        <taxon>Kikimoravirus</taxon>
        <taxon>Kikimoravirus gurke</taxon>
    </lineage>
</organism>
<protein>
    <submittedName>
        <fullName evidence="1">Uncharacterized protein</fullName>
    </submittedName>
</protein>
<keyword evidence="2" id="KW-1185">Reference proteome</keyword>
<gene>
    <name evidence="1" type="ORF">GURKE_04880</name>
</gene>
<sequence length="214" mass="23318">MNPLYYAMLSLRLTTNARDNAMRENQTPPELDDYEELYNDVQTALKALPPEPAADTSAAELIEAAMGRGEKLVVLTTAQAAHLLNLVSEGAVAARTVIDNWSSGDLAGAVNALESWTEEAEAELPARLRYDWHVCTDDNEHVGLYRLDADGEPQDDFVQAAVVTDHAQAEIEAICARLNADEITEDEAVAQVRALETHDPFKEPEGWDGSAPAS</sequence>
<reference evidence="1" key="1">
    <citation type="submission" date="2022-04" db="EMBL/GenBank/DDBJ databases">
        <authorList>
            <person name="Friedrich I."/>
            <person name="Schneider D."/>
            <person name="Poehlein A."/>
            <person name="Hertel R."/>
            <person name="Daniel R."/>
        </authorList>
    </citation>
    <scope>NUCLEOTIDE SEQUENCE</scope>
</reference>
<proteinExistence type="predicted"/>
<dbReference type="EMBL" id="ON529850">
    <property type="protein sequence ID" value="UTC28490.1"/>
    <property type="molecule type" value="Genomic_DNA"/>
</dbReference>
<name>A0A9E7SSY1_9CAUD</name>
<accession>A0A9E7SSY1</accession>